<name>A0A5S9IJH6_UABAM</name>
<feature type="signal peptide" evidence="2">
    <location>
        <begin position="1"/>
        <end position="19"/>
    </location>
</feature>
<gene>
    <name evidence="3" type="ORF">UABAM_00104</name>
</gene>
<evidence type="ECO:0000313" key="4">
    <source>
        <dbReference type="Proteomes" id="UP000326354"/>
    </source>
</evidence>
<proteinExistence type="predicted"/>
<feature type="chain" id="PRO_5024824014" evidence="2">
    <location>
        <begin position="20"/>
        <end position="322"/>
    </location>
</feature>
<evidence type="ECO:0000256" key="2">
    <source>
        <dbReference type="SAM" id="SignalP"/>
    </source>
</evidence>
<keyword evidence="4" id="KW-1185">Reference proteome</keyword>
<feature type="region of interest" description="Disordered" evidence="1">
    <location>
        <begin position="243"/>
        <end position="322"/>
    </location>
</feature>
<protein>
    <submittedName>
        <fullName evidence="3">Uncharacterized protein</fullName>
    </submittedName>
</protein>
<reference evidence="3 4" key="1">
    <citation type="submission" date="2019-08" db="EMBL/GenBank/DDBJ databases">
        <title>Complete genome sequence of Candidatus Uab amorphum.</title>
        <authorList>
            <person name="Shiratori T."/>
            <person name="Suzuki S."/>
            <person name="Kakizawa Y."/>
            <person name="Ishida K."/>
        </authorList>
    </citation>
    <scope>NUCLEOTIDE SEQUENCE [LARGE SCALE GENOMIC DNA]</scope>
    <source>
        <strain evidence="3 4">SRT547</strain>
    </source>
</reference>
<dbReference type="Proteomes" id="UP000326354">
    <property type="component" value="Chromosome"/>
</dbReference>
<sequence length="322" mass="37534">MVRLTVKFLILIILVMTHAQNKEVDIKVQEDRAAVVLRQTKSEFLQRIRRASTKASGDDFAKFRSGYKEVEPKREQLLKSLKEYHGKIIANATFKKVKWHQKGWYLQHGKDVFSYVWDPALWERFRAMELKHFTLFRGFRKQVAAHYAVSEDILEDWKHPGLVDVEFIAVIDGKSTYRHEVNVYDEKGLVIGKGKSEGIPVVNVRIIGLKSRYFTVWLGGTDTNKNLDLTNLPFMEHRKKVFEKQEKLQKSEESEKPAKESEELEKPVKESEESEKPAKESEELEKPVKESEESEKSAKELEELEKPTKESEESEKPVKENK</sequence>
<dbReference type="EMBL" id="AP019860">
    <property type="protein sequence ID" value="BBM81765.1"/>
    <property type="molecule type" value="Genomic_DNA"/>
</dbReference>
<evidence type="ECO:0000313" key="3">
    <source>
        <dbReference type="EMBL" id="BBM81765.1"/>
    </source>
</evidence>
<dbReference type="AlphaFoldDB" id="A0A5S9IJH6"/>
<organism evidence="3 4">
    <name type="scientific">Uabimicrobium amorphum</name>
    <dbReference type="NCBI Taxonomy" id="2596890"/>
    <lineage>
        <taxon>Bacteria</taxon>
        <taxon>Pseudomonadati</taxon>
        <taxon>Planctomycetota</taxon>
        <taxon>Candidatus Uabimicrobiia</taxon>
        <taxon>Candidatus Uabimicrobiales</taxon>
        <taxon>Candidatus Uabimicrobiaceae</taxon>
        <taxon>Candidatus Uabimicrobium</taxon>
    </lineage>
</organism>
<evidence type="ECO:0000256" key="1">
    <source>
        <dbReference type="SAM" id="MobiDB-lite"/>
    </source>
</evidence>
<accession>A0A5S9IJH6</accession>
<keyword evidence="2" id="KW-0732">Signal</keyword>
<dbReference type="KEGG" id="uam:UABAM_00104"/>